<keyword evidence="5" id="KW-0493">Microtubule</keyword>
<feature type="non-terminal residue" evidence="12">
    <location>
        <position position="102"/>
    </location>
</feature>
<dbReference type="GO" id="GO:0045503">
    <property type="term" value="F:dynein light chain binding"/>
    <property type="evidence" value="ECO:0007669"/>
    <property type="project" value="TreeGrafter"/>
</dbReference>
<dbReference type="GO" id="GO:0036157">
    <property type="term" value="C:outer dynein arm"/>
    <property type="evidence" value="ECO:0007669"/>
    <property type="project" value="TreeGrafter"/>
</dbReference>
<evidence type="ECO:0000256" key="11">
    <source>
        <dbReference type="ARBA" id="ARBA00023273"/>
    </source>
</evidence>
<comment type="subcellular location">
    <subcellularLocation>
        <location evidence="1">Cytoplasm</location>
        <location evidence="1">Cytoskeleton</location>
        <location evidence="1">Cilium axoneme</location>
    </subcellularLocation>
</comment>
<evidence type="ECO:0000256" key="1">
    <source>
        <dbReference type="ARBA" id="ARBA00004430"/>
    </source>
</evidence>
<keyword evidence="10" id="KW-0206">Cytoskeleton</keyword>
<protein>
    <submittedName>
        <fullName evidence="12">Dynein intermediate chain 3, ciliary</fullName>
    </submittedName>
</protein>
<dbReference type="STRING" id="407821.A0A087TQ07"/>
<evidence type="ECO:0000313" key="12">
    <source>
        <dbReference type="EMBL" id="KFM67196.1"/>
    </source>
</evidence>
<keyword evidence="3" id="KW-0963">Cytoplasm</keyword>
<dbReference type="Proteomes" id="UP000054359">
    <property type="component" value="Unassembled WGS sequence"/>
</dbReference>
<dbReference type="InterPro" id="IPR050687">
    <property type="entry name" value="Dynein_IC"/>
</dbReference>
<organism evidence="12 13">
    <name type="scientific">Stegodyphus mimosarum</name>
    <name type="common">African social velvet spider</name>
    <dbReference type="NCBI Taxonomy" id="407821"/>
    <lineage>
        <taxon>Eukaryota</taxon>
        <taxon>Metazoa</taxon>
        <taxon>Ecdysozoa</taxon>
        <taxon>Arthropoda</taxon>
        <taxon>Chelicerata</taxon>
        <taxon>Arachnida</taxon>
        <taxon>Araneae</taxon>
        <taxon>Araneomorphae</taxon>
        <taxon>Entelegynae</taxon>
        <taxon>Eresoidea</taxon>
        <taxon>Eresidae</taxon>
        <taxon>Stegodyphus</taxon>
    </lineage>
</organism>
<keyword evidence="7" id="KW-0243">Dynein</keyword>
<evidence type="ECO:0000256" key="10">
    <source>
        <dbReference type="ARBA" id="ARBA00023212"/>
    </source>
</evidence>
<dbReference type="GO" id="GO:0005874">
    <property type="term" value="C:microtubule"/>
    <property type="evidence" value="ECO:0007669"/>
    <property type="project" value="UniProtKB-KW"/>
</dbReference>
<keyword evidence="8" id="KW-0969">Cilium</keyword>
<dbReference type="PANTHER" id="PTHR12442:SF7">
    <property type="entry name" value="DYNEIN AXONEMAL INTERMEDIATE CHAIN 2"/>
    <property type="match status" value="1"/>
</dbReference>
<evidence type="ECO:0000256" key="8">
    <source>
        <dbReference type="ARBA" id="ARBA00023069"/>
    </source>
</evidence>
<dbReference type="GO" id="GO:0036158">
    <property type="term" value="P:outer dynein arm assembly"/>
    <property type="evidence" value="ECO:0007669"/>
    <property type="project" value="TreeGrafter"/>
</dbReference>
<dbReference type="EMBL" id="KK116251">
    <property type="protein sequence ID" value="KFM67196.1"/>
    <property type="molecule type" value="Genomic_DNA"/>
</dbReference>
<keyword evidence="13" id="KW-1185">Reference proteome</keyword>
<sequence>MHFDQKLGDTSNENKSYSITCLEYDPTLPHRFMMGTEQGVMLSCNRKFKEPAEMISSCYYTQSGPVLRIERNAFLPKLFASCDAFGVKIWSEDLTKSPMLNL</sequence>
<name>A0A087TQ07_STEMI</name>
<keyword evidence="6" id="KW-0677">Repeat</keyword>
<comment type="similarity">
    <text evidence="2">Belongs to the dynein intermediate chain family.</text>
</comment>
<keyword evidence="11" id="KW-0966">Cell projection</keyword>
<dbReference type="GO" id="GO:0045504">
    <property type="term" value="F:dynein heavy chain binding"/>
    <property type="evidence" value="ECO:0007669"/>
    <property type="project" value="TreeGrafter"/>
</dbReference>
<evidence type="ECO:0000256" key="5">
    <source>
        <dbReference type="ARBA" id="ARBA00022701"/>
    </source>
</evidence>
<evidence type="ECO:0000256" key="9">
    <source>
        <dbReference type="ARBA" id="ARBA00023175"/>
    </source>
</evidence>
<dbReference type="GO" id="GO:0003341">
    <property type="term" value="P:cilium movement"/>
    <property type="evidence" value="ECO:0007669"/>
    <property type="project" value="TreeGrafter"/>
</dbReference>
<keyword evidence="4" id="KW-0853">WD repeat</keyword>
<evidence type="ECO:0000256" key="2">
    <source>
        <dbReference type="ARBA" id="ARBA00011059"/>
    </source>
</evidence>
<evidence type="ECO:0000256" key="6">
    <source>
        <dbReference type="ARBA" id="ARBA00022737"/>
    </source>
</evidence>
<proteinExistence type="inferred from homology"/>
<evidence type="ECO:0000313" key="13">
    <source>
        <dbReference type="Proteomes" id="UP000054359"/>
    </source>
</evidence>
<evidence type="ECO:0000256" key="3">
    <source>
        <dbReference type="ARBA" id="ARBA00022490"/>
    </source>
</evidence>
<dbReference type="AlphaFoldDB" id="A0A087TQ07"/>
<keyword evidence="9" id="KW-0505">Motor protein</keyword>
<dbReference type="PANTHER" id="PTHR12442">
    <property type="entry name" value="DYNEIN INTERMEDIATE CHAIN"/>
    <property type="match status" value="1"/>
</dbReference>
<accession>A0A087TQ07</accession>
<gene>
    <name evidence="12" type="ORF">X975_24758</name>
</gene>
<evidence type="ECO:0000256" key="7">
    <source>
        <dbReference type="ARBA" id="ARBA00023017"/>
    </source>
</evidence>
<dbReference type="OMA" id="CLITIRI"/>
<evidence type="ECO:0000256" key="4">
    <source>
        <dbReference type="ARBA" id="ARBA00022574"/>
    </source>
</evidence>
<dbReference type="OrthoDB" id="6433961at2759"/>
<reference evidence="12 13" key="1">
    <citation type="submission" date="2013-11" db="EMBL/GenBank/DDBJ databases">
        <title>Genome sequencing of Stegodyphus mimosarum.</title>
        <authorList>
            <person name="Bechsgaard J."/>
        </authorList>
    </citation>
    <scope>NUCLEOTIDE SEQUENCE [LARGE SCALE GENOMIC DNA]</scope>
</reference>